<dbReference type="InterPro" id="IPR016461">
    <property type="entry name" value="COMT-like"/>
</dbReference>
<keyword evidence="3" id="KW-0949">S-adenosyl-L-methionine</keyword>
<dbReference type="InterPro" id="IPR036390">
    <property type="entry name" value="WH_DNA-bd_sf"/>
</dbReference>
<dbReference type="SUPFAM" id="SSF53335">
    <property type="entry name" value="S-adenosyl-L-methionine-dependent methyltransferases"/>
    <property type="match status" value="1"/>
</dbReference>
<gene>
    <name evidence="5" type="ORF">PG991_007172</name>
</gene>
<evidence type="ECO:0000256" key="3">
    <source>
        <dbReference type="ARBA" id="ARBA00022691"/>
    </source>
</evidence>
<keyword evidence="6" id="KW-1185">Reference proteome</keyword>
<protein>
    <submittedName>
        <fullName evidence="5">O-methyltransferase</fullName>
    </submittedName>
</protein>
<dbReference type="Gene3D" id="3.40.50.150">
    <property type="entry name" value="Vaccinia Virus protein VP39"/>
    <property type="match status" value="1"/>
</dbReference>
<dbReference type="PANTHER" id="PTHR43712:SF16">
    <property type="entry name" value="O-METHYLTRANSFERASE ELCB"/>
    <property type="match status" value="1"/>
</dbReference>
<dbReference type="Pfam" id="PF00891">
    <property type="entry name" value="Methyltransf_2"/>
    <property type="match status" value="1"/>
</dbReference>
<name>A0ABR1RSW6_9PEZI</name>
<dbReference type="Proteomes" id="UP001396898">
    <property type="component" value="Unassembled WGS sequence"/>
</dbReference>
<reference evidence="5 6" key="1">
    <citation type="submission" date="2023-01" db="EMBL/GenBank/DDBJ databases">
        <title>Analysis of 21 Apiospora genomes using comparative genomics revels a genus with tremendous synthesis potential of carbohydrate active enzymes and secondary metabolites.</title>
        <authorList>
            <person name="Sorensen T."/>
        </authorList>
    </citation>
    <scope>NUCLEOTIDE SEQUENCE [LARGE SCALE GENOMIC DNA]</scope>
    <source>
        <strain evidence="5 6">CBS 20057</strain>
    </source>
</reference>
<dbReference type="EMBL" id="JAQQWI010000010">
    <property type="protein sequence ID" value="KAK8017982.1"/>
    <property type="molecule type" value="Genomic_DNA"/>
</dbReference>
<keyword evidence="2" id="KW-0808">Transferase</keyword>
<dbReference type="PANTHER" id="PTHR43712">
    <property type="entry name" value="PUTATIVE (AFU_ORTHOLOGUE AFUA_4G14580)-RELATED"/>
    <property type="match status" value="1"/>
</dbReference>
<evidence type="ECO:0000256" key="1">
    <source>
        <dbReference type="ARBA" id="ARBA00022603"/>
    </source>
</evidence>
<comment type="caution">
    <text evidence="5">The sequence shown here is derived from an EMBL/GenBank/DDBJ whole genome shotgun (WGS) entry which is preliminary data.</text>
</comment>
<keyword evidence="1" id="KW-0489">Methyltransferase</keyword>
<dbReference type="Gene3D" id="1.10.10.10">
    <property type="entry name" value="Winged helix-like DNA-binding domain superfamily/Winged helix DNA-binding domain"/>
    <property type="match status" value="1"/>
</dbReference>
<sequence length="453" mass="48425">MADLSATLESFTAIVAEKAAALSDYLDAESLPKPTLGEAGHVGYQGESTALRKARYDLARAAKSLQLLAQGPEDTALALFRSAFDASNIEVLLRFRFFDAVPLGATAQDERGISTADLAAKVDLPLGLTERIVRFAVGNGLFEEPAPGLIIHSATSAALARSPALRAVGRLTTGPITDVTVRIADALELQQAGRNGVTKSLLTGQSELGQEEPAFCLAFPPYKSPWELAQANPDFAGMMGDYMRHNESTSRMRLDHLVQARDWSSLGAARVVDVGGSLGHASIALASAMPSATFLVQDVTAATVEEGRALVQQQFPDLAPRIAHAQHDFFTPMPAEAAGADVYLLQWILHDWTDADAVRILRGLVPALSKPGARVLISEAVRPETPARLANTLDEKVVMDQDVIMLAAHASKERSVAGFTRLFEEADARFHHVATGGGANGALRSVLEYELRD</sequence>
<accession>A0ABR1RSW6</accession>
<dbReference type="InterPro" id="IPR001077">
    <property type="entry name" value="COMT_C"/>
</dbReference>
<feature type="domain" description="O-methyltransferase C-terminal" evidence="4">
    <location>
        <begin position="226"/>
        <end position="426"/>
    </location>
</feature>
<dbReference type="SUPFAM" id="SSF46785">
    <property type="entry name" value="Winged helix' DNA-binding domain"/>
    <property type="match status" value="1"/>
</dbReference>
<evidence type="ECO:0000313" key="6">
    <source>
        <dbReference type="Proteomes" id="UP001396898"/>
    </source>
</evidence>
<evidence type="ECO:0000256" key="2">
    <source>
        <dbReference type="ARBA" id="ARBA00022679"/>
    </source>
</evidence>
<evidence type="ECO:0000313" key="5">
    <source>
        <dbReference type="EMBL" id="KAK8017982.1"/>
    </source>
</evidence>
<organism evidence="5 6">
    <name type="scientific">Apiospora marii</name>
    <dbReference type="NCBI Taxonomy" id="335849"/>
    <lineage>
        <taxon>Eukaryota</taxon>
        <taxon>Fungi</taxon>
        <taxon>Dikarya</taxon>
        <taxon>Ascomycota</taxon>
        <taxon>Pezizomycotina</taxon>
        <taxon>Sordariomycetes</taxon>
        <taxon>Xylariomycetidae</taxon>
        <taxon>Amphisphaeriales</taxon>
        <taxon>Apiosporaceae</taxon>
        <taxon>Apiospora</taxon>
    </lineage>
</organism>
<dbReference type="PROSITE" id="PS51683">
    <property type="entry name" value="SAM_OMT_II"/>
    <property type="match status" value="1"/>
</dbReference>
<dbReference type="InterPro" id="IPR036388">
    <property type="entry name" value="WH-like_DNA-bd_sf"/>
</dbReference>
<proteinExistence type="predicted"/>
<dbReference type="InterPro" id="IPR029063">
    <property type="entry name" value="SAM-dependent_MTases_sf"/>
</dbReference>
<evidence type="ECO:0000259" key="4">
    <source>
        <dbReference type="Pfam" id="PF00891"/>
    </source>
</evidence>